<dbReference type="GO" id="GO:0005524">
    <property type="term" value="F:ATP binding"/>
    <property type="evidence" value="ECO:0007669"/>
    <property type="project" value="UniProtKB-KW"/>
</dbReference>
<dbReference type="Proteomes" id="UP000228909">
    <property type="component" value="Unassembled WGS sequence"/>
</dbReference>
<dbReference type="PRINTS" id="PR00094">
    <property type="entry name" value="ADENYLTKNASE"/>
</dbReference>
<keyword evidence="3 6" id="KW-0547">Nucleotide-binding</keyword>
<organism evidence="7 8">
    <name type="scientific">Candidatus Nealsonbacteria bacterium CG10_big_fil_rev_8_21_14_0_10_37_25</name>
    <dbReference type="NCBI Taxonomy" id="1974711"/>
    <lineage>
        <taxon>Bacteria</taxon>
        <taxon>Candidatus Nealsoniibacteriota</taxon>
    </lineage>
</organism>
<dbReference type="GO" id="GO:0005737">
    <property type="term" value="C:cytoplasm"/>
    <property type="evidence" value="ECO:0007669"/>
    <property type="project" value="UniProtKB-SubCell"/>
</dbReference>
<dbReference type="PANTHER" id="PTHR23359">
    <property type="entry name" value="NUCLEOTIDE KINASE"/>
    <property type="match status" value="1"/>
</dbReference>
<evidence type="ECO:0000256" key="4">
    <source>
        <dbReference type="ARBA" id="ARBA00022777"/>
    </source>
</evidence>
<protein>
    <recommendedName>
        <fullName evidence="6">Adenylate kinase</fullName>
        <ecNumber evidence="6">2.7.4.3</ecNumber>
    </recommendedName>
</protein>
<dbReference type="EMBL" id="PFCK01000015">
    <property type="protein sequence ID" value="PIR71798.1"/>
    <property type="molecule type" value="Genomic_DNA"/>
</dbReference>
<comment type="subcellular location">
    <subcellularLocation>
        <location evidence="6">Cytoplasm</location>
    </subcellularLocation>
</comment>
<dbReference type="EC" id="2.7.4.3" evidence="6"/>
<comment type="subunit">
    <text evidence="6">Monomer.</text>
</comment>
<evidence type="ECO:0000313" key="8">
    <source>
        <dbReference type="Proteomes" id="UP000228909"/>
    </source>
</evidence>
<accession>A0A2H0TJR8</accession>
<comment type="similarity">
    <text evidence="5">Belongs to the adenylate kinase family.</text>
</comment>
<evidence type="ECO:0000256" key="5">
    <source>
        <dbReference type="RuleBase" id="RU003330"/>
    </source>
</evidence>
<keyword evidence="6" id="KW-0067">ATP-binding</keyword>
<evidence type="ECO:0000256" key="3">
    <source>
        <dbReference type="ARBA" id="ARBA00022741"/>
    </source>
</evidence>
<dbReference type="InterPro" id="IPR000850">
    <property type="entry name" value="Adenylat/UMP-CMP_kin"/>
</dbReference>
<dbReference type="AlphaFoldDB" id="A0A2H0TJR8"/>
<dbReference type="GO" id="GO:0004017">
    <property type="term" value="F:AMP kinase activity"/>
    <property type="evidence" value="ECO:0007669"/>
    <property type="project" value="UniProtKB-EC"/>
</dbReference>
<evidence type="ECO:0000256" key="2">
    <source>
        <dbReference type="ARBA" id="ARBA00022727"/>
    </source>
</evidence>
<reference evidence="8" key="1">
    <citation type="submission" date="2017-09" db="EMBL/GenBank/DDBJ databases">
        <title>Depth-based differentiation of microbial function through sediment-hosted aquifers and enrichment of novel symbionts in the deep terrestrial subsurface.</title>
        <authorList>
            <person name="Probst A.J."/>
            <person name="Ladd B."/>
            <person name="Jarett J.K."/>
            <person name="Geller-Mcgrath D.E."/>
            <person name="Sieber C.M.K."/>
            <person name="Emerson J.B."/>
            <person name="Anantharaman K."/>
            <person name="Thomas B.C."/>
            <person name="Malmstrom R."/>
            <person name="Stieglmeier M."/>
            <person name="Klingl A."/>
            <person name="Woyke T."/>
            <person name="Ryan C.M."/>
            <person name="Banfield J.F."/>
        </authorList>
    </citation>
    <scope>NUCLEOTIDE SEQUENCE [LARGE SCALE GENOMIC DNA]</scope>
</reference>
<dbReference type="SUPFAM" id="SSF52540">
    <property type="entry name" value="P-loop containing nucleoside triphosphate hydrolases"/>
    <property type="match status" value="1"/>
</dbReference>
<sequence length="230" mass="26192">MKKPLVIIVLGPPGSGKATQAELLAETLGLYHLETSEIIEKNFAIAKEGDFVKIGSKKYFISEEKKLRESGKWMSPPLIAFWVKSEIKELAKKGKGIIFSGSPKTLYEAKTITPLLEKLYGISNVILILLKQRPEVSIWRNAHRKICELMRHSILYTKETAKLKLCPFDGSKLIRREDSKPEVIKSKLNEYRERTLPVVDYLKRQGVKIKEINGEQSVANVFKDILKVLK</sequence>
<dbReference type="Pfam" id="PF00406">
    <property type="entry name" value="ADK"/>
    <property type="match status" value="1"/>
</dbReference>
<evidence type="ECO:0000313" key="7">
    <source>
        <dbReference type="EMBL" id="PIR71798.1"/>
    </source>
</evidence>
<proteinExistence type="inferred from homology"/>
<comment type="catalytic activity">
    <reaction evidence="6">
        <text>AMP + ATP = 2 ADP</text>
        <dbReference type="Rhea" id="RHEA:12973"/>
        <dbReference type="ChEBI" id="CHEBI:30616"/>
        <dbReference type="ChEBI" id="CHEBI:456215"/>
        <dbReference type="ChEBI" id="CHEBI:456216"/>
        <dbReference type="EC" id="2.7.4.3"/>
    </reaction>
</comment>
<keyword evidence="1 5" id="KW-0808">Transferase</keyword>
<comment type="caution">
    <text evidence="7">The sequence shown here is derived from an EMBL/GenBank/DDBJ whole genome shotgun (WGS) entry which is preliminary data.</text>
</comment>
<name>A0A2H0TJR8_9BACT</name>
<dbReference type="InterPro" id="IPR027417">
    <property type="entry name" value="P-loop_NTPase"/>
</dbReference>
<dbReference type="CDD" id="cd01428">
    <property type="entry name" value="ADK"/>
    <property type="match status" value="1"/>
</dbReference>
<dbReference type="Gene3D" id="3.40.50.300">
    <property type="entry name" value="P-loop containing nucleotide triphosphate hydrolases"/>
    <property type="match status" value="1"/>
</dbReference>
<gene>
    <name evidence="7" type="ORF">COU43_00425</name>
</gene>
<evidence type="ECO:0000256" key="1">
    <source>
        <dbReference type="ARBA" id="ARBA00022679"/>
    </source>
</evidence>
<evidence type="ECO:0000256" key="6">
    <source>
        <dbReference type="RuleBase" id="RU003331"/>
    </source>
</evidence>
<keyword evidence="2" id="KW-0545">Nucleotide biosynthesis</keyword>
<keyword evidence="4 5" id="KW-0418">Kinase</keyword>